<reference evidence="1" key="1">
    <citation type="submission" date="2021-06" db="EMBL/GenBank/DDBJ databases">
        <title>Genome Sequence of Mortierella hyaline Strain SCG-10, a Cold-Adapted, Nitrate-Reducing Fungus Isolated from Soil in Minnesota, USA.</title>
        <authorList>
            <person name="Aldossari N."/>
        </authorList>
    </citation>
    <scope>NUCLEOTIDE SEQUENCE</scope>
    <source>
        <strain evidence="1">SCG-10</strain>
    </source>
</reference>
<evidence type="ECO:0000313" key="1">
    <source>
        <dbReference type="EMBL" id="KAG9064696.1"/>
    </source>
</evidence>
<accession>A0A9P7XS30</accession>
<gene>
    <name evidence="1" type="ORF">KI688_002955</name>
</gene>
<comment type="caution">
    <text evidence="1">The sequence shown here is derived from an EMBL/GenBank/DDBJ whole genome shotgun (WGS) entry which is preliminary data.</text>
</comment>
<dbReference type="AlphaFoldDB" id="A0A9P7XS30"/>
<dbReference type="InterPro" id="IPR032675">
    <property type="entry name" value="LRR_dom_sf"/>
</dbReference>
<organism evidence="1 2">
    <name type="scientific">Linnemannia hyalina</name>
    <dbReference type="NCBI Taxonomy" id="64524"/>
    <lineage>
        <taxon>Eukaryota</taxon>
        <taxon>Fungi</taxon>
        <taxon>Fungi incertae sedis</taxon>
        <taxon>Mucoromycota</taxon>
        <taxon>Mortierellomycotina</taxon>
        <taxon>Mortierellomycetes</taxon>
        <taxon>Mortierellales</taxon>
        <taxon>Mortierellaceae</taxon>
        <taxon>Linnemannia</taxon>
    </lineage>
</organism>
<name>A0A9P7XS30_9FUNG</name>
<keyword evidence="2" id="KW-1185">Reference proteome</keyword>
<dbReference type="EMBL" id="JAHRHY010000013">
    <property type="protein sequence ID" value="KAG9064696.1"/>
    <property type="molecule type" value="Genomic_DNA"/>
</dbReference>
<protein>
    <submittedName>
        <fullName evidence="1">Uncharacterized protein</fullName>
    </submittedName>
</protein>
<evidence type="ECO:0000313" key="2">
    <source>
        <dbReference type="Proteomes" id="UP000707451"/>
    </source>
</evidence>
<dbReference type="Gene3D" id="3.80.10.10">
    <property type="entry name" value="Ribonuclease Inhibitor"/>
    <property type="match status" value="1"/>
</dbReference>
<sequence>MVLGKNVRHVRSLNISRNFCSLYFAGLMAFQDLLDAALTVDPDGPLLLELTLYEVPVHDDDDVRLLAKTVATLTHLETLFLTVSPSPQQRITNITPRIFFSCSPSLNSFTVNIVHCAIQPQDYSRIAKCIVDNCPDLKHLGDDTQKYHDRSGEFVGKVLAAVAENSLESFYINGFQNERPQLGQAIQRHSGSLTVIEFYNCHNISSATILSILVSCVALKTFIVNEGISIGDLNTLRNPLYSQPAPVVLTEEETEWMSQLGRFYHQIGVLKELEGLELKVAIDDSSKIVSADLEDDDEDVVEYEASADDGSDEDELFSDHDSDTDYFSYQDVSFPGWLSLDNVGKGWPGYLETLTGLTKLKVLRGSFGAMTEEARRTMGARELAWFADHLPALEEVEFFRSSVSRHSFRWLKKERPDLKMV</sequence>
<dbReference type="OrthoDB" id="2386829at2759"/>
<dbReference type="Proteomes" id="UP000707451">
    <property type="component" value="Unassembled WGS sequence"/>
</dbReference>
<proteinExistence type="predicted"/>
<dbReference type="SUPFAM" id="SSF52047">
    <property type="entry name" value="RNI-like"/>
    <property type="match status" value="1"/>
</dbReference>